<reference evidence="5 6" key="1">
    <citation type="submission" date="2016-05" db="EMBL/GenBank/DDBJ databases">
        <authorList>
            <person name="Naeem Raeece"/>
        </authorList>
    </citation>
    <scope>NUCLEOTIDE SEQUENCE [LARGE SCALE GENOMIC DNA]</scope>
</reference>
<keyword evidence="2" id="KW-0472">Membrane</keyword>
<feature type="transmembrane region" description="Helical" evidence="2">
    <location>
        <begin position="55"/>
        <end position="74"/>
    </location>
</feature>
<evidence type="ECO:0000256" key="1">
    <source>
        <dbReference type="SAM" id="MobiDB-lite"/>
    </source>
</evidence>
<dbReference type="EMBL" id="FLRE01000066">
    <property type="protein sequence ID" value="SBT33820.1"/>
    <property type="molecule type" value="Genomic_DNA"/>
</dbReference>
<evidence type="ECO:0000313" key="4">
    <source>
        <dbReference type="EMBL" id="SBT56464.1"/>
    </source>
</evidence>
<keyword evidence="6" id="KW-1185">Reference proteome</keyword>
<evidence type="ECO:0000313" key="5">
    <source>
        <dbReference type="Proteomes" id="UP000078550"/>
    </source>
</evidence>
<organism evidence="3 5">
    <name type="scientific">Plasmodium ovale wallikeri</name>
    <dbReference type="NCBI Taxonomy" id="864142"/>
    <lineage>
        <taxon>Eukaryota</taxon>
        <taxon>Sar</taxon>
        <taxon>Alveolata</taxon>
        <taxon>Apicomplexa</taxon>
        <taxon>Aconoidasida</taxon>
        <taxon>Haemosporida</taxon>
        <taxon>Plasmodiidae</taxon>
        <taxon>Plasmodium</taxon>
        <taxon>Plasmodium (Plasmodium)</taxon>
    </lineage>
</organism>
<protein>
    <submittedName>
        <fullName evidence="3">Uncharacterized protein</fullName>
    </submittedName>
</protein>
<reference evidence="3" key="2">
    <citation type="submission" date="2016-05" db="EMBL/GenBank/DDBJ databases">
        <authorList>
            <person name="Lavstsen T."/>
            <person name="Jespersen J.S."/>
        </authorList>
    </citation>
    <scope>NUCLEOTIDE SEQUENCE [LARGE SCALE GENOMIC DNA]</scope>
</reference>
<evidence type="ECO:0000313" key="3">
    <source>
        <dbReference type="EMBL" id="SBT33820.1"/>
    </source>
</evidence>
<name>A0A1A8YQB9_PLAOA</name>
<accession>A0A1A8YQB9</accession>
<gene>
    <name evidence="4" type="ORF">POVWA1_076290</name>
    <name evidence="3" type="ORF">POVWA2_016800</name>
</gene>
<keyword evidence="2" id="KW-0812">Transmembrane</keyword>
<evidence type="ECO:0000256" key="2">
    <source>
        <dbReference type="SAM" id="Phobius"/>
    </source>
</evidence>
<proteinExistence type="predicted"/>
<sequence>MHYFPEPVRLTHHRALCPTVRYPPPGKNREGTEAQNKNHFLAKGEKRKRCAGKKMLRLFDACLFAAFSLLLQIFRLPLSQFRGE</sequence>
<dbReference type="AlphaFoldDB" id="A0A1A8YQB9"/>
<feature type="region of interest" description="Disordered" evidence="1">
    <location>
        <begin position="19"/>
        <end position="39"/>
    </location>
</feature>
<keyword evidence="2" id="KW-1133">Transmembrane helix</keyword>
<dbReference type="Proteomes" id="UP000078555">
    <property type="component" value="Unassembled WGS sequence"/>
</dbReference>
<dbReference type="EMBL" id="FLRD01001096">
    <property type="protein sequence ID" value="SBT56464.1"/>
    <property type="molecule type" value="Genomic_DNA"/>
</dbReference>
<dbReference type="Proteomes" id="UP000078550">
    <property type="component" value="Unassembled WGS sequence"/>
</dbReference>
<evidence type="ECO:0000313" key="6">
    <source>
        <dbReference type="Proteomes" id="UP000078555"/>
    </source>
</evidence>